<comment type="caution">
    <text evidence="1">The sequence shown here is derived from an EMBL/GenBank/DDBJ whole genome shotgun (WGS) entry which is preliminary data.</text>
</comment>
<name>A0A1F7X361_9BACT</name>
<evidence type="ECO:0000313" key="2">
    <source>
        <dbReference type="Proteomes" id="UP000176939"/>
    </source>
</evidence>
<protein>
    <submittedName>
        <fullName evidence="1">Uncharacterized protein</fullName>
    </submittedName>
</protein>
<sequence>MPEGVLDYHIRMQQRRDASTNWTSINPVLLNGEIGIETDNTSDYKWKIGDGSHCWTDLPYMCTATGGGGTGQVFIKGSGSSVFTSGTIEFATGNNVTFGLTGSTMTASASFDGIADSISTQWPNRAYLVGVNTLGTTSFTSIQSLYLSGDQNITLSGGGNTIKFIAATAFSNSSQLTATFLTTAAQVSHSHGAMSMSLESIAGTFSTASNGFTISLTGSTHPHDYIPLANSTDYATSILDNTFAIISHSHGAISLSLDGISGTYSSASNGLTMSLTNSTHAHSFVNQINGSSGSISFNTASSLSSSANASGITFGLASNISTAWSGQTTANQSRVLDFNGSSGQISFVTGSGMSTTTNASTLTFGLRSDISTAWSGQTTANQSRVIAFNGSSGQISLVTGSGMSTTTNASTLTFGLRSDISTAWSGQTTANQSRVIQINGSSGSISLNTGSSLSSSANASGITFGLASNISTALMPIGYSSGFQTATLSNTFAQTGHTHSDLYIALASSTRSAGINTSVSSGYAGSTLAFSANSSGITMSIPAWITTAGAGGGIQVTLSGNTSGTLAAISSGTLTLAGGNNITLSQVGNAVTISGANVGGVQTGISGLGNSQTTYSSGTVLFSEQSNITINSSVNGASQYIRLSVADAIGLGSSTRFAGINTSSSSTGGSDLKFSLNSSGATFSVPAWLTTAYRSTSEFSASFLNTGEAHIRQIEAQNFIRSSGSIFISGSRNITVSGDGTSILSVVGPENILSSFYIAGNSGTTNSSKISGGGFVLAGGSNITLSQSNNIISIHGGVGGAISASNGSSSLGTVAFGSSNNMHFYYTMNSVVASFVESTHAHSFVNQLNGSSGSLTISASDNITISNDNGTIFIKAGGGGGSWELEGTKTAGTTGSAFSTLYLQGGNNVTLSGNSNTIIFSVADAAGQSQQPMYFSGSNVSTSANTMIFGNSNNISHYITNGSLVASMSESTHAHSFVNQINGSSGSISFNTASSLSSSANASGITFGLASNISTAWSGQTTANQSRVVQINGSSGTISFGTASSLSSSTNASGITFGLASNITSALQSYNANYLTSQSNQAFSADVSSTFQTLTFQNSNGVSFSNNAGALRITHDLQYSSNTSNITANAMNTNERASFVYKSNLAASNSAGSFTFQTLNFSNANNVTWGTSAGSIVTASVAAPGAAAESNWMSLSGNIAGNSSASGSTIMWIAGNNITLSGTNGSQIRIDGAAGAGFALKGSGTYTQNSGTIEFSNSNSVTFGLTNNVMTASVGRGSVYFTNGSNITWDLSVDGISTSIYLTAGGGTGGADGGNIIAVSGATANSTGSVVFLNSNSITFGMSDSTQITASFSHPHPYINTSESGNLYFSNGSGISWGTSVSCLSTTLTGSIATTYAGTGFTTGTTGGSVIEGTLNTSGLSMKVPAFGGSGGIQATMSGNTSGTLAAISSGTWTLAGGNNITLSQVGNAVTISGANVGGAQTGISGLGNSETTYSSGTVLLSAYSNLTISSSVNGASQYMRFSIADAIGLGSSTRFAGINTSSSSTGGSDLKFSLNSSGATFSVPVWLITAAQSNQVVNSFNGSTGQINLVTGSGMSTTTNASTLTFGLRSDISTAWSGQTTANSARVISINGTSGVLSISGASNITVSVLNGSTITIYGPSNILNSFSIGGNTGTTNSSNITGGGFVLAGGNNISLSQSNNTISIIGGAGGGAAISAVGSSQNTGTVVFSNSNSVSFGMNGSTITADVGGRGNVYFQDASGISWSSSVNSVSTSISGIFNATGTSVSSGYAGSTMAFSINTGGITMSVPAWRTDAGGGGVAISAAGSSVSNGTVVFSNSNGISFGMNGNTVTGSHNAISKYNLVGDNTLGITSGTFSGDIVYFSGMNNITINGAGGGSIGIQGAMGFTSTSEFSASFLNTGEAHIRRIQASNTSYTSGTIEFSASRNLSVSYNASTISFYGPANILNSFSIGGNTGTTNSSAISGGGFVIAGGSNITLSQSNATISIHAGAGGGGVALGNTASSNAFTSGSVMLSGVNLTVNTSANGASQYLQISAPSIGYLFFSNTNGHSWSSSVSSVSTSIYVVTA</sequence>
<dbReference type="Proteomes" id="UP000176939">
    <property type="component" value="Unassembled WGS sequence"/>
</dbReference>
<gene>
    <name evidence="1" type="ORF">A2Z67_02315</name>
</gene>
<proteinExistence type="predicted"/>
<organism evidence="1 2">
    <name type="scientific">Candidatus Woesebacteria bacterium RBG_13_36_22</name>
    <dbReference type="NCBI Taxonomy" id="1802478"/>
    <lineage>
        <taxon>Bacteria</taxon>
        <taxon>Candidatus Woeseibacteriota</taxon>
    </lineage>
</organism>
<reference evidence="1 2" key="1">
    <citation type="journal article" date="2016" name="Nat. Commun.">
        <title>Thousands of microbial genomes shed light on interconnected biogeochemical processes in an aquifer system.</title>
        <authorList>
            <person name="Anantharaman K."/>
            <person name="Brown C.T."/>
            <person name="Hug L.A."/>
            <person name="Sharon I."/>
            <person name="Castelle C.J."/>
            <person name="Probst A.J."/>
            <person name="Thomas B.C."/>
            <person name="Singh A."/>
            <person name="Wilkins M.J."/>
            <person name="Karaoz U."/>
            <person name="Brodie E.L."/>
            <person name="Williams K.H."/>
            <person name="Hubbard S.S."/>
            <person name="Banfield J.F."/>
        </authorList>
    </citation>
    <scope>NUCLEOTIDE SEQUENCE [LARGE SCALE GENOMIC DNA]</scope>
</reference>
<dbReference type="EMBL" id="MGFQ01000035">
    <property type="protein sequence ID" value="OGM08818.1"/>
    <property type="molecule type" value="Genomic_DNA"/>
</dbReference>
<dbReference type="SUPFAM" id="SSF69349">
    <property type="entry name" value="Phage fibre proteins"/>
    <property type="match status" value="1"/>
</dbReference>
<accession>A0A1F7X361</accession>
<evidence type="ECO:0000313" key="1">
    <source>
        <dbReference type="EMBL" id="OGM08818.1"/>
    </source>
</evidence>